<dbReference type="eggNOG" id="COG4624">
    <property type="taxonomic scope" value="Bacteria"/>
</dbReference>
<dbReference type="Pfam" id="PF02906">
    <property type="entry name" value="Fe_hyd_lg_C"/>
    <property type="match status" value="2"/>
</dbReference>
<dbReference type="OrthoDB" id="9798098at2"/>
<keyword evidence="1" id="KW-0004">4Fe-4S</keyword>
<dbReference type="PROSITE" id="PS51656">
    <property type="entry name" value="4FE4S"/>
    <property type="match status" value="1"/>
</dbReference>
<dbReference type="RefSeq" id="WP_037976591.1">
    <property type="nucleotide sequence ID" value="NZ_JMKI01000036.1"/>
</dbReference>
<keyword evidence="4" id="KW-0411">Iron-sulfur</keyword>
<organism evidence="7 8">
    <name type="scientific">Synergistes jonesii</name>
    <dbReference type="NCBI Taxonomy" id="2754"/>
    <lineage>
        <taxon>Bacteria</taxon>
        <taxon>Thermotogati</taxon>
        <taxon>Synergistota</taxon>
        <taxon>Synergistia</taxon>
        <taxon>Synergistales</taxon>
        <taxon>Synergistaceae</taxon>
        <taxon>Synergistes</taxon>
    </lineage>
</organism>
<dbReference type="Gene3D" id="3.30.70.20">
    <property type="match status" value="1"/>
</dbReference>
<evidence type="ECO:0000259" key="6">
    <source>
        <dbReference type="PROSITE" id="PS51656"/>
    </source>
</evidence>
<keyword evidence="2" id="KW-0479">Metal-binding</keyword>
<dbReference type="Pfam" id="PF04060">
    <property type="entry name" value="FeS"/>
    <property type="match status" value="1"/>
</dbReference>
<dbReference type="GO" id="GO:0046872">
    <property type="term" value="F:metal ion binding"/>
    <property type="evidence" value="ECO:0007669"/>
    <property type="project" value="UniProtKB-KW"/>
</dbReference>
<evidence type="ECO:0000256" key="2">
    <source>
        <dbReference type="ARBA" id="ARBA00022723"/>
    </source>
</evidence>
<dbReference type="Gene3D" id="1.10.15.40">
    <property type="entry name" value="Electron transport complex subunit B, putative Fe-S cluster"/>
    <property type="match status" value="1"/>
</dbReference>
<evidence type="ECO:0000259" key="5">
    <source>
        <dbReference type="PROSITE" id="PS51379"/>
    </source>
</evidence>
<gene>
    <name evidence="7" type="ORF">EH55_05895</name>
</gene>
<dbReference type="PANTHER" id="PTHR43560">
    <property type="entry name" value="ION-TRANSLOCATING OXIDOREDUCTASE COMPLEX SUBUNIT B"/>
    <property type="match status" value="1"/>
</dbReference>
<dbReference type="eggNOG" id="COG4871">
    <property type="taxonomic scope" value="Bacteria"/>
</dbReference>
<evidence type="ECO:0000256" key="3">
    <source>
        <dbReference type="ARBA" id="ARBA00023004"/>
    </source>
</evidence>
<dbReference type="PANTHER" id="PTHR43560:SF1">
    <property type="entry name" value="ION-TRANSLOCATING OXIDOREDUCTASE COMPLEX SUBUNIT B"/>
    <property type="match status" value="1"/>
</dbReference>
<reference evidence="7 8" key="1">
    <citation type="submission" date="2014-04" db="EMBL/GenBank/DDBJ databases">
        <title>Draft Genome Sequence of Synergistes jonesii.</title>
        <authorList>
            <person name="Coil D.A."/>
            <person name="Eisen J.A."/>
            <person name="Holland-Moritz H.E."/>
        </authorList>
    </citation>
    <scope>NUCLEOTIDE SEQUENCE [LARGE SCALE GENOMIC DNA]</scope>
    <source>
        <strain evidence="7 8">78-1</strain>
    </source>
</reference>
<accession>A0A073IQS1</accession>
<evidence type="ECO:0000313" key="7">
    <source>
        <dbReference type="EMBL" id="KEJ91915.1"/>
    </source>
</evidence>
<evidence type="ECO:0000313" key="8">
    <source>
        <dbReference type="Proteomes" id="UP000027665"/>
    </source>
</evidence>
<dbReference type="GO" id="GO:0051539">
    <property type="term" value="F:4 iron, 4 sulfur cluster binding"/>
    <property type="evidence" value="ECO:0007669"/>
    <property type="project" value="UniProtKB-KW"/>
</dbReference>
<dbReference type="STRING" id="2754.EH55_05895"/>
<name>A0A073IQS1_9BACT</name>
<dbReference type="GeneID" id="90983816"/>
<dbReference type="AlphaFoldDB" id="A0A073IQS1"/>
<feature type="domain" description="4Fe-4S" evidence="6">
    <location>
        <begin position="363"/>
        <end position="422"/>
    </location>
</feature>
<dbReference type="Gene3D" id="3.40.950.10">
    <property type="entry name" value="Fe-only Hydrogenase (Larger Subunit), Chain L, domain 3"/>
    <property type="match status" value="1"/>
</dbReference>
<feature type="domain" description="4Fe-4S ferredoxin-type" evidence="5">
    <location>
        <begin position="3"/>
        <end position="32"/>
    </location>
</feature>
<evidence type="ECO:0000256" key="4">
    <source>
        <dbReference type="ARBA" id="ARBA00023014"/>
    </source>
</evidence>
<dbReference type="SUPFAM" id="SSF54862">
    <property type="entry name" value="4Fe-4S ferredoxins"/>
    <property type="match status" value="1"/>
</dbReference>
<dbReference type="Pfam" id="PF13237">
    <property type="entry name" value="Fer4_10"/>
    <property type="match status" value="1"/>
</dbReference>
<feature type="domain" description="4Fe-4S ferredoxin-type" evidence="5">
    <location>
        <begin position="33"/>
        <end position="61"/>
    </location>
</feature>
<dbReference type="InterPro" id="IPR007202">
    <property type="entry name" value="4Fe-4S_dom"/>
</dbReference>
<evidence type="ECO:0000256" key="1">
    <source>
        <dbReference type="ARBA" id="ARBA00022485"/>
    </source>
</evidence>
<dbReference type="SUPFAM" id="SSF53920">
    <property type="entry name" value="Fe-only hydrogenase"/>
    <property type="match status" value="1"/>
</dbReference>
<dbReference type="PROSITE" id="PS51379">
    <property type="entry name" value="4FE4S_FER_2"/>
    <property type="match status" value="2"/>
</dbReference>
<proteinExistence type="predicted"/>
<dbReference type="InterPro" id="IPR009016">
    <property type="entry name" value="Fe_hydrogenase"/>
</dbReference>
<dbReference type="eggNOG" id="COG2221">
    <property type="taxonomic scope" value="Bacteria"/>
</dbReference>
<sequence>MLHSVRISREACQGCVNCIKVCPVEAIRVVDGEISIISELCIDCGECLRSCHRQALGIEEDDWNKIKESPRITLIPDPVFFSQFSHYMNPSALEDVMSSFGYDMLIDEMEEAFDLSAYACAQMISHASKSSLPFISCYCPSVLRLIQSRFPELLSRVVHVCSPLELGADLWRMRTDSSIPVTLLSPCPSKITMIKEPQGRERSPIDNAVTVRRVARSIMASNAAPSPDAQLKERSNRWLQWARRGGEVRHLQAFSDRKLTVLAVSGLRNTLDVLQELELGRLRSVDFIECRICDTGCVGGIGTADSRFLANLRIGNIKTDWNVTESDIRRVEGLYAMDFWATTKEYLPRPQLPLSDNIADAMVKLQQMKEVYSCLPHIDCGSCGRPSCQAMAEEIVRGHGSVTDCIFKLREGIATLANKIVVLSESQPQTLKRRSGSN</sequence>
<keyword evidence="8" id="KW-1185">Reference proteome</keyword>
<keyword evidence="3" id="KW-0408">Iron</keyword>
<dbReference type="InterPro" id="IPR017896">
    <property type="entry name" value="4Fe4S_Fe-S-bd"/>
</dbReference>
<comment type="caution">
    <text evidence="7">The sequence shown here is derived from an EMBL/GenBank/DDBJ whole genome shotgun (WGS) entry which is preliminary data.</text>
</comment>
<dbReference type="Proteomes" id="UP000027665">
    <property type="component" value="Unassembled WGS sequence"/>
</dbReference>
<dbReference type="EMBL" id="JMKI01000036">
    <property type="protein sequence ID" value="KEJ91915.1"/>
    <property type="molecule type" value="Genomic_DNA"/>
</dbReference>
<dbReference type="InterPro" id="IPR050395">
    <property type="entry name" value="4Fe4S_Ferredoxin_RnfB"/>
</dbReference>
<dbReference type="InterPro" id="IPR004108">
    <property type="entry name" value="Fe_hydrogenase_lsu_C"/>
</dbReference>
<protein>
    <submittedName>
        <fullName evidence="7">Fe-S cluster protein</fullName>
    </submittedName>
</protein>